<name>A0ACC2IG44_9PEZI</name>
<reference evidence="1" key="1">
    <citation type="submission" date="2022-11" db="EMBL/GenBank/DDBJ databases">
        <title>Genome Sequence of Nemania bipapillata.</title>
        <authorList>
            <person name="Buettner E."/>
        </authorList>
    </citation>
    <scope>NUCLEOTIDE SEQUENCE</scope>
    <source>
        <strain evidence="1">CP14</strain>
    </source>
</reference>
<organism evidence="1 2">
    <name type="scientific">Nemania bipapillata</name>
    <dbReference type="NCBI Taxonomy" id="110536"/>
    <lineage>
        <taxon>Eukaryota</taxon>
        <taxon>Fungi</taxon>
        <taxon>Dikarya</taxon>
        <taxon>Ascomycota</taxon>
        <taxon>Pezizomycotina</taxon>
        <taxon>Sordariomycetes</taxon>
        <taxon>Xylariomycetidae</taxon>
        <taxon>Xylariales</taxon>
        <taxon>Xylariaceae</taxon>
        <taxon>Nemania</taxon>
    </lineage>
</organism>
<proteinExistence type="predicted"/>
<evidence type="ECO:0000313" key="1">
    <source>
        <dbReference type="EMBL" id="KAJ8114103.1"/>
    </source>
</evidence>
<dbReference type="Proteomes" id="UP001153334">
    <property type="component" value="Unassembled WGS sequence"/>
</dbReference>
<sequence>MSKFPNANLVEVIVEAAMVKLAHRMAPHLTGYSHLQTNPKYSFDTKRTLSNARRYVVISKDLDPSFDTAKLCIKIPATWEGFEACRELEKEGITSLATAVTSMQQAMLASHAGCTYIGCYINELRVHFDKLYEDKEKSFRTCGLSQRLYQTQAQGTQVVAASLTSIHEVMMLAGINHITVSPLLLQELDKTPADSWEGAIGSVFENTSSEAEDVDHGSIEEEAAWRLAFSMDQGGRSEAKLNDAIKLFSEKQESLENLVRSYI</sequence>
<protein>
    <submittedName>
        <fullName evidence="1">Uncharacterized protein</fullName>
    </submittedName>
</protein>
<gene>
    <name evidence="1" type="ORF">ONZ43_g4987</name>
</gene>
<dbReference type="EMBL" id="JAPESX010001447">
    <property type="protein sequence ID" value="KAJ8114103.1"/>
    <property type="molecule type" value="Genomic_DNA"/>
</dbReference>
<keyword evidence="2" id="KW-1185">Reference proteome</keyword>
<evidence type="ECO:0000313" key="2">
    <source>
        <dbReference type="Proteomes" id="UP001153334"/>
    </source>
</evidence>
<comment type="caution">
    <text evidence="1">The sequence shown here is derived from an EMBL/GenBank/DDBJ whole genome shotgun (WGS) entry which is preliminary data.</text>
</comment>
<accession>A0ACC2IG44</accession>